<dbReference type="GO" id="GO:0006355">
    <property type="term" value="P:regulation of DNA-templated transcription"/>
    <property type="evidence" value="ECO:0007669"/>
    <property type="project" value="InterPro"/>
</dbReference>
<dbReference type="GO" id="GO:0009584">
    <property type="term" value="P:detection of visible light"/>
    <property type="evidence" value="ECO:0007669"/>
    <property type="project" value="InterPro"/>
</dbReference>
<dbReference type="PANTHER" id="PTHR43156">
    <property type="entry name" value="STAGE II SPORULATION PROTEIN E-RELATED"/>
    <property type="match status" value="1"/>
</dbReference>
<dbReference type="OrthoDB" id="23692at2"/>
<dbReference type="InterPro" id="IPR036457">
    <property type="entry name" value="PPM-type-like_dom_sf"/>
</dbReference>
<keyword evidence="5" id="KW-0675">Receptor</keyword>
<dbReference type="InterPro" id="IPR035965">
    <property type="entry name" value="PAS-like_dom_sf"/>
</dbReference>
<dbReference type="InterPro" id="IPR003018">
    <property type="entry name" value="GAF"/>
</dbReference>
<accession>A0A5C8ZGT2</accession>
<evidence type="ECO:0000259" key="7">
    <source>
        <dbReference type="PROSITE" id="PS50046"/>
    </source>
</evidence>
<keyword evidence="2" id="KW-0716">Sensory transduction</keyword>
<dbReference type="GO" id="GO:0009881">
    <property type="term" value="F:photoreceptor activity"/>
    <property type="evidence" value="ECO:0007669"/>
    <property type="project" value="UniProtKB-KW"/>
</dbReference>
<dbReference type="InterPro" id="IPR043150">
    <property type="entry name" value="Phytochrome_PHY_sf"/>
</dbReference>
<dbReference type="Proteomes" id="UP000321234">
    <property type="component" value="Unassembled WGS sequence"/>
</dbReference>
<dbReference type="Gene3D" id="3.60.40.10">
    <property type="entry name" value="PPM-type phosphatase domain"/>
    <property type="match status" value="1"/>
</dbReference>
<organism evidence="8 9">
    <name type="scientific">Quadrisphaera setariae</name>
    <dbReference type="NCBI Taxonomy" id="2593304"/>
    <lineage>
        <taxon>Bacteria</taxon>
        <taxon>Bacillati</taxon>
        <taxon>Actinomycetota</taxon>
        <taxon>Actinomycetes</taxon>
        <taxon>Kineosporiales</taxon>
        <taxon>Kineosporiaceae</taxon>
        <taxon>Quadrisphaera</taxon>
    </lineage>
</organism>
<keyword evidence="1" id="KW-0600">Photoreceptor protein</keyword>
<dbReference type="SUPFAM" id="SSF55781">
    <property type="entry name" value="GAF domain-like"/>
    <property type="match status" value="2"/>
</dbReference>
<dbReference type="Gene3D" id="3.30.450.270">
    <property type="match status" value="1"/>
</dbReference>
<comment type="caution">
    <text evidence="8">The sequence shown here is derived from an EMBL/GenBank/DDBJ whole genome shotgun (WGS) entry which is preliminary data.</text>
</comment>
<dbReference type="Pfam" id="PF08446">
    <property type="entry name" value="PAS_2"/>
    <property type="match status" value="1"/>
</dbReference>
<evidence type="ECO:0000256" key="4">
    <source>
        <dbReference type="ARBA" id="ARBA00022991"/>
    </source>
</evidence>
<sequence length="782" mass="80873">MHASRPPSASSAPAPAGDPFDDDEALAAAAAACADEPIRVPGSVQPHGHLLVVGPAGEGLPVLSASAGAAAALGPSAAAGGRLPDLSAELATLVASVASGEDDQATTAEPVELPPGSGARHHAVAHRVAAGPAGGQGQPLVVLELEPASGDESPASPWHLQLPPVLRRLQDAGSVVELADALATGVRRLTGFDRVMVYSFDDEWNGEVLAEDRRADLEPFLGLRYPASDIPAQARDLYARQWLRIIPTSTYDPVPLEPAQPTGATLDLSLAVLRSVSPVHLQYLRNMGVAASMSISLLHGDRLWGLIACHHYAGPHRPSVPVRTAAEFLGRTASLLLPVAVGREADQHVVASARVRARLTELLAETPEMPLEALTRESVTIADLVPCGGAALRVHGELRLLGTAPPPSVVTALSALLADGPLVTASLAASAPGLAQGAAAAGLDPQEVWAVASGVLAAPVSGGQPGDLVAWFRPEVLQEVTWGGDPRSSKVVGEDEGGGLRLSPRRSFAAWSETKRQVAVAWAPHEVEAALGFAGHLSDAMLREVERTNRLATALQQTLLLEKLPDVPGLDLAVRYVPHSDDVVGGDWYDIVPLPDGRTGVVLGDVAGHGLAASAISAQMRNALRAYVLSVRDPAQALERLNELVTRLLPGELATAVVVVVDPATGAARIANAGHPPLVLRGGDGTARLVDDGVRGPAVGLLDEVTYSATEVALEPGGALLLYSDGLVEERRTAWTDRLARVVATASGDAGSLDALCDQLMRTVSARADDTTVLAVGWVPGA</sequence>
<dbReference type="AlphaFoldDB" id="A0A5C8ZGT2"/>
<dbReference type="InterPro" id="IPR013515">
    <property type="entry name" value="Phytochrome_cen-reg"/>
</dbReference>
<dbReference type="GO" id="GO:0016791">
    <property type="term" value="F:phosphatase activity"/>
    <property type="evidence" value="ECO:0007669"/>
    <property type="project" value="TreeGrafter"/>
</dbReference>
<dbReference type="SUPFAM" id="SSF81606">
    <property type="entry name" value="PP2C-like"/>
    <property type="match status" value="1"/>
</dbReference>
<keyword evidence="4" id="KW-0157">Chromophore</keyword>
<dbReference type="EMBL" id="VKAC01000004">
    <property type="protein sequence ID" value="TXR56744.1"/>
    <property type="molecule type" value="Genomic_DNA"/>
</dbReference>
<protein>
    <submittedName>
        <fullName evidence="8">SpoIIE family protein phosphatase</fullName>
    </submittedName>
</protein>
<evidence type="ECO:0000313" key="8">
    <source>
        <dbReference type="EMBL" id="TXR56744.1"/>
    </source>
</evidence>
<gene>
    <name evidence="8" type="ORF">FMM08_08375</name>
</gene>
<keyword evidence="3" id="KW-0378">Hydrolase</keyword>
<evidence type="ECO:0000256" key="6">
    <source>
        <dbReference type="SAM" id="MobiDB-lite"/>
    </source>
</evidence>
<dbReference type="PROSITE" id="PS50046">
    <property type="entry name" value="PHYTOCHROME_2"/>
    <property type="match status" value="1"/>
</dbReference>
<evidence type="ECO:0000256" key="2">
    <source>
        <dbReference type="ARBA" id="ARBA00022606"/>
    </source>
</evidence>
<dbReference type="InterPro" id="IPR016132">
    <property type="entry name" value="Phyto_chromo_attachment"/>
</dbReference>
<dbReference type="SUPFAM" id="SSF55785">
    <property type="entry name" value="PYP-like sensor domain (PAS domain)"/>
    <property type="match status" value="1"/>
</dbReference>
<feature type="domain" description="Phytochrome chromophore attachment site" evidence="7">
    <location>
        <begin position="174"/>
        <end position="331"/>
    </location>
</feature>
<dbReference type="InterPro" id="IPR013654">
    <property type="entry name" value="PAS_2"/>
</dbReference>
<dbReference type="InterPro" id="IPR001932">
    <property type="entry name" value="PPM-type_phosphatase-like_dom"/>
</dbReference>
<dbReference type="InterPro" id="IPR029016">
    <property type="entry name" value="GAF-like_dom_sf"/>
</dbReference>
<evidence type="ECO:0000256" key="3">
    <source>
        <dbReference type="ARBA" id="ARBA00022801"/>
    </source>
</evidence>
<dbReference type="InterPro" id="IPR001294">
    <property type="entry name" value="Phytochrome"/>
</dbReference>
<dbReference type="SMART" id="SM00331">
    <property type="entry name" value="PP2C_SIG"/>
    <property type="match status" value="1"/>
</dbReference>
<name>A0A5C8ZGT2_9ACTN</name>
<evidence type="ECO:0000256" key="5">
    <source>
        <dbReference type="ARBA" id="ARBA00023170"/>
    </source>
</evidence>
<dbReference type="RefSeq" id="WP_147925873.1">
    <property type="nucleotide sequence ID" value="NZ_VKAC01000004.1"/>
</dbReference>
<dbReference type="Gene3D" id="3.30.450.40">
    <property type="match status" value="1"/>
</dbReference>
<dbReference type="Pfam" id="PF01590">
    <property type="entry name" value="GAF"/>
    <property type="match status" value="1"/>
</dbReference>
<evidence type="ECO:0000256" key="1">
    <source>
        <dbReference type="ARBA" id="ARBA00022543"/>
    </source>
</evidence>
<feature type="compositionally biased region" description="Low complexity" evidence="6">
    <location>
        <begin position="1"/>
        <end position="15"/>
    </location>
</feature>
<proteinExistence type="predicted"/>
<reference evidence="8 9" key="1">
    <citation type="submission" date="2019-07" db="EMBL/GenBank/DDBJ databases">
        <title>Quadrisphaera sp. strain DD2A genome sequencing and assembly.</title>
        <authorList>
            <person name="Kim I."/>
        </authorList>
    </citation>
    <scope>NUCLEOTIDE SEQUENCE [LARGE SCALE GENOMIC DNA]</scope>
    <source>
        <strain evidence="8 9">DD2A</strain>
    </source>
</reference>
<dbReference type="Gene3D" id="3.30.450.20">
    <property type="entry name" value="PAS domain"/>
    <property type="match status" value="1"/>
</dbReference>
<dbReference type="PRINTS" id="PR01033">
    <property type="entry name" value="PHYTOCHROME"/>
</dbReference>
<dbReference type="Pfam" id="PF07228">
    <property type="entry name" value="SpoIIE"/>
    <property type="match status" value="1"/>
</dbReference>
<dbReference type="Pfam" id="PF00360">
    <property type="entry name" value="PHY"/>
    <property type="match status" value="1"/>
</dbReference>
<keyword evidence="9" id="KW-1185">Reference proteome</keyword>
<evidence type="ECO:0000313" key="9">
    <source>
        <dbReference type="Proteomes" id="UP000321234"/>
    </source>
</evidence>
<dbReference type="PANTHER" id="PTHR43156:SF2">
    <property type="entry name" value="STAGE II SPORULATION PROTEIN E"/>
    <property type="match status" value="1"/>
</dbReference>
<feature type="region of interest" description="Disordered" evidence="6">
    <location>
        <begin position="1"/>
        <end position="23"/>
    </location>
</feature>
<dbReference type="InterPro" id="IPR052016">
    <property type="entry name" value="Bact_Sigma-Reg"/>
</dbReference>